<dbReference type="Gene3D" id="6.10.140.1830">
    <property type="match status" value="5"/>
</dbReference>
<dbReference type="GO" id="GO:0033068">
    <property type="term" value="P:macrolide biosynthetic process"/>
    <property type="evidence" value="ECO:0007669"/>
    <property type="project" value="UniProtKB-ARBA"/>
</dbReference>
<dbReference type="SUPFAM" id="SSF52151">
    <property type="entry name" value="FabD/lysophospholipase-like"/>
    <property type="match status" value="5"/>
</dbReference>
<dbReference type="InterPro" id="IPR014030">
    <property type="entry name" value="Ketoacyl_synth_N"/>
</dbReference>
<feature type="domain" description="Carrier" evidence="9">
    <location>
        <begin position="7303"/>
        <end position="7378"/>
    </location>
</feature>
<organism evidence="11">
    <name type="scientific">Streptomyces sp. NRRL 30748</name>
    <dbReference type="NCBI Taxonomy" id="367779"/>
    <lineage>
        <taxon>Bacteria</taxon>
        <taxon>Bacillati</taxon>
        <taxon>Actinomycetota</taxon>
        <taxon>Actinomycetes</taxon>
        <taxon>Kitasatosporales</taxon>
        <taxon>Streptomycetaceae</taxon>
        <taxon>Streptomyces</taxon>
    </lineage>
</organism>
<keyword evidence="4" id="KW-0808">Transferase</keyword>
<feature type="domain" description="Ketosynthase family 3 (KS3)" evidence="10">
    <location>
        <begin position="2953"/>
        <end position="3372"/>
    </location>
</feature>
<dbReference type="InterPro" id="IPR018201">
    <property type="entry name" value="Ketoacyl_synth_AS"/>
</dbReference>
<keyword evidence="7" id="KW-0012">Acyltransferase</keyword>
<dbReference type="Gene3D" id="3.40.366.10">
    <property type="entry name" value="Malonyl-Coenzyme A Acyl Carrier Protein, domain 2"/>
    <property type="match status" value="5"/>
</dbReference>
<dbReference type="Pfam" id="PF00109">
    <property type="entry name" value="ketoacyl-synt"/>
    <property type="match status" value="6"/>
</dbReference>
<dbReference type="InterPro" id="IPR014043">
    <property type="entry name" value="Acyl_transferase_dom"/>
</dbReference>
<evidence type="ECO:0000256" key="8">
    <source>
        <dbReference type="SAM" id="MobiDB-lite"/>
    </source>
</evidence>
<gene>
    <name evidence="11" type="primary">merC</name>
</gene>
<dbReference type="PANTHER" id="PTHR43775:SF51">
    <property type="entry name" value="INACTIVE PHENOLPHTHIOCEROL SYNTHESIS POLYKETIDE SYNTHASE TYPE I PKS1-RELATED"/>
    <property type="match status" value="1"/>
</dbReference>
<dbReference type="InterPro" id="IPR050091">
    <property type="entry name" value="PKS_NRPS_Biosynth_Enz"/>
</dbReference>
<keyword evidence="6" id="KW-0511">Multifunctional enzyme</keyword>
<dbReference type="InterPro" id="IPR016036">
    <property type="entry name" value="Malonyl_transacylase_ACP-bd"/>
</dbReference>
<evidence type="ECO:0000256" key="2">
    <source>
        <dbReference type="ARBA" id="ARBA00022450"/>
    </source>
</evidence>
<dbReference type="InterPro" id="IPR016039">
    <property type="entry name" value="Thiolase-like"/>
</dbReference>
<proteinExistence type="predicted"/>
<dbReference type="InterPro" id="IPR041618">
    <property type="entry name" value="PKS_DE"/>
</dbReference>
<feature type="domain" description="Carrier" evidence="9">
    <location>
        <begin position="2859"/>
        <end position="2934"/>
    </location>
</feature>
<keyword evidence="2" id="KW-0596">Phosphopantetheine</keyword>
<dbReference type="SMART" id="SM00822">
    <property type="entry name" value="PKS_KR"/>
    <property type="match status" value="5"/>
</dbReference>
<evidence type="ECO:0000259" key="10">
    <source>
        <dbReference type="PROSITE" id="PS52004"/>
    </source>
</evidence>
<dbReference type="Gene3D" id="3.30.70.3290">
    <property type="match status" value="5"/>
</dbReference>
<accession>Q1WEK7</accession>
<evidence type="ECO:0000256" key="6">
    <source>
        <dbReference type="ARBA" id="ARBA00023268"/>
    </source>
</evidence>
<dbReference type="PROSITE" id="PS52004">
    <property type="entry name" value="KS3_2"/>
    <property type="match status" value="6"/>
</dbReference>
<evidence type="ECO:0000259" key="9">
    <source>
        <dbReference type="PROSITE" id="PS50075"/>
    </source>
</evidence>
<dbReference type="EMBL" id="DQ351275">
    <property type="protein sequence ID" value="ABC87511.1"/>
    <property type="molecule type" value="Genomic_DNA"/>
</dbReference>
<dbReference type="SMART" id="SM00823">
    <property type="entry name" value="PKS_PP"/>
    <property type="match status" value="5"/>
</dbReference>
<dbReference type="SMART" id="SM00827">
    <property type="entry name" value="PKS_AT"/>
    <property type="match status" value="5"/>
</dbReference>
<evidence type="ECO:0000256" key="3">
    <source>
        <dbReference type="ARBA" id="ARBA00022553"/>
    </source>
</evidence>
<feature type="domain" description="Ketosynthase family 3 (KS3)" evidence="10">
    <location>
        <begin position="49"/>
        <end position="475"/>
    </location>
</feature>
<feature type="domain" description="Ketosynthase family 3 (KS3)" evidence="10">
    <location>
        <begin position="5941"/>
        <end position="6367"/>
    </location>
</feature>
<dbReference type="FunFam" id="1.10.1200.10:FF:000007">
    <property type="entry name" value="Probable polyketide synthase pks17"/>
    <property type="match status" value="5"/>
</dbReference>
<feature type="domain" description="Ketosynthase family 3 (KS3)" evidence="10">
    <location>
        <begin position="4481"/>
        <end position="4908"/>
    </location>
</feature>
<dbReference type="Gene3D" id="3.40.47.10">
    <property type="match status" value="6"/>
</dbReference>
<dbReference type="Pfam" id="PF16197">
    <property type="entry name" value="KAsynt_C_assoc"/>
    <property type="match status" value="5"/>
</dbReference>
<name>Q1WEK7_9ACTN</name>
<keyword evidence="3" id="KW-0597">Phosphoprotein</keyword>
<dbReference type="InterPro" id="IPR014031">
    <property type="entry name" value="Ketoacyl_synth_C"/>
</dbReference>
<dbReference type="CDD" id="cd00833">
    <property type="entry name" value="PKS"/>
    <property type="match status" value="6"/>
</dbReference>
<dbReference type="InterPro" id="IPR032821">
    <property type="entry name" value="PKS_assoc"/>
</dbReference>
<dbReference type="Pfam" id="PF00698">
    <property type="entry name" value="Acyl_transf_1"/>
    <property type="match status" value="5"/>
</dbReference>
<dbReference type="SUPFAM" id="SSF47336">
    <property type="entry name" value="ACP-like"/>
    <property type="match status" value="5"/>
</dbReference>
<dbReference type="InterPro" id="IPR057326">
    <property type="entry name" value="KR_dom"/>
</dbReference>
<dbReference type="InterPro" id="IPR036291">
    <property type="entry name" value="NAD(P)-bd_dom_sf"/>
</dbReference>
<dbReference type="InterPro" id="IPR015083">
    <property type="entry name" value="NorB/c/GfsB-D-like_docking"/>
</dbReference>
<dbReference type="Pfam" id="PF08659">
    <property type="entry name" value="KR"/>
    <property type="match status" value="5"/>
</dbReference>
<dbReference type="PROSITE" id="PS00012">
    <property type="entry name" value="PHOSPHOPANTETHEINE"/>
    <property type="match status" value="4"/>
</dbReference>
<feature type="region of interest" description="Disordered" evidence="8">
    <location>
        <begin position="7827"/>
        <end position="7875"/>
    </location>
</feature>
<dbReference type="InterPro" id="IPR009081">
    <property type="entry name" value="PP-bd_ACP"/>
</dbReference>
<dbReference type="Gene3D" id="3.40.50.720">
    <property type="entry name" value="NAD(P)-binding Rossmann-like Domain"/>
    <property type="match status" value="5"/>
</dbReference>
<evidence type="ECO:0000256" key="4">
    <source>
        <dbReference type="ARBA" id="ARBA00022679"/>
    </source>
</evidence>
<evidence type="ECO:0000313" key="11">
    <source>
        <dbReference type="EMBL" id="ABC87511.1"/>
    </source>
</evidence>
<feature type="domain" description="Carrier" evidence="9">
    <location>
        <begin position="1413"/>
        <end position="1488"/>
    </location>
</feature>
<evidence type="ECO:0000256" key="5">
    <source>
        <dbReference type="ARBA" id="ARBA00023194"/>
    </source>
</evidence>
<dbReference type="GO" id="GO:0004312">
    <property type="term" value="F:fatty acid synthase activity"/>
    <property type="evidence" value="ECO:0007669"/>
    <property type="project" value="TreeGrafter"/>
</dbReference>
<dbReference type="SUPFAM" id="SSF53901">
    <property type="entry name" value="Thiolase-like"/>
    <property type="match status" value="6"/>
</dbReference>
<dbReference type="SMART" id="SM01294">
    <property type="entry name" value="PKS_PP_betabranch"/>
    <property type="match status" value="4"/>
</dbReference>
<dbReference type="Pfam" id="PF08990">
    <property type="entry name" value="Docking"/>
    <property type="match status" value="1"/>
</dbReference>
<dbReference type="PROSITE" id="PS50075">
    <property type="entry name" value="CARRIER"/>
    <property type="match status" value="5"/>
</dbReference>
<dbReference type="GO" id="GO:0004315">
    <property type="term" value="F:3-oxoacyl-[acyl-carrier-protein] synthase activity"/>
    <property type="evidence" value="ECO:0007669"/>
    <property type="project" value="InterPro"/>
</dbReference>
<dbReference type="Pfam" id="PF00550">
    <property type="entry name" value="PP-binding"/>
    <property type="match status" value="5"/>
</dbReference>
<feature type="domain" description="Carrier" evidence="9">
    <location>
        <begin position="4387"/>
        <end position="4462"/>
    </location>
</feature>
<evidence type="ECO:0000256" key="1">
    <source>
        <dbReference type="ARBA" id="ARBA00001957"/>
    </source>
</evidence>
<dbReference type="InterPro" id="IPR013968">
    <property type="entry name" value="PKS_KR"/>
</dbReference>
<feature type="domain" description="Ketosynthase family 3 (KS3)" evidence="10">
    <location>
        <begin position="1507"/>
        <end position="1928"/>
    </location>
</feature>
<dbReference type="PROSITE" id="PS00606">
    <property type="entry name" value="KS3_1"/>
    <property type="match status" value="6"/>
</dbReference>
<keyword evidence="5" id="KW-0045">Antibiotic biosynthesis</keyword>
<reference evidence="11" key="1">
    <citation type="journal article" date="2006" name="Gene">
        <title>Isolation and characterization of meridamycin biosynthetic gene cluster from Streptomyces sp. NRRL 30748.</title>
        <authorList>
            <person name="He M."/>
            <person name="Haltli B."/>
            <person name="Summers M."/>
            <person name="Feng X."/>
            <person name="Hucul J."/>
        </authorList>
    </citation>
    <scope>NUCLEOTIDE SEQUENCE</scope>
    <source>
        <strain evidence="11">NRRL 30748</strain>
    </source>
</reference>
<comment type="cofactor">
    <cofactor evidence="1">
        <name>pantetheine 4'-phosphate</name>
        <dbReference type="ChEBI" id="CHEBI:47942"/>
    </cofactor>
</comment>
<dbReference type="Pfam" id="PF02801">
    <property type="entry name" value="Ketoacyl-synt_C"/>
    <property type="match status" value="6"/>
</dbReference>
<dbReference type="InterPro" id="IPR016035">
    <property type="entry name" value="Acyl_Trfase/lysoPLipase"/>
</dbReference>
<dbReference type="Gene3D" id="1.10.1200.10">
    <property type="entry name" value="ACP-like"/>
    <property type="match status" value="5"/>
</dbReference>
<dbReference type="PANTHER" id="PTHR43775">
    <property type="entry name" value="FATTY ACID SYNTHASE"/>
    <property type="match status" value="1"/>
</dbReference>
<dbReference type="SUPFAM" id="SSF51735">
    <property type="entry name" value="NAD(P)-binding Rossmann-fold domains"/>
    <property type="match status" value="10"/>
</dbReference>
<protein>
    <submittedName>
        <fullName evidence="11">Polyketide synthase</fullName>
    </submittedName>
</protein>
<feature type="domain" description="Ketosynthase family 3 (KS3)" evidence="10">
    <location>
        <begin position="7396"/>
        <end position="7822"/>
    </location>
</feature>
<dbReference type="FunFam" id="3.40.47.10:FF:000019">
    <property type="entry name" value="Polyketide synthase type I"/>
    <property type="match status" value="6"/>
</dbReference>
<dbReference type="SMART" id="SM00825">
    <property type="entry name" value="PKS_KS"/>
    <property type="match status" value="6"/>
</dbReference>
<dbReference type="CDD" id="cd08952">
    <property type="entry name" value="KR_1_SDR_x"/>
    <property type="match status" value="5"/>
</dbReference>
<dbReference type="Gene3D" id="3.40.50.11460">
    <property type="match status" value="1"/>
</dbReference>
<dbReference type="InterPro" id="IPR020841">
    <property type="entry name" value="PKS_Beta-ketoAc_synthase_dom"/>
</dbReference>
<sequence length="7968" mass="829741">MSSENVRPEIEGTGTRMSNDEKVLEYLKKLTADLRQTRQRLQDVEAKSREPIAIVGMSCRFPGGVSSPEDLWRLTESAVDAVSGFPTDRGWDLDGLYDPDPDRAGRSYAREGAFIPDAGHFDPGLFGISPREALAMDPQQRLLLEASWEALERAGIPTDSLKGSRTGVFAGLMSSDYVSRLSAVPDELEGYVGIGSAASVASGRVSYTLGLEGPAVTVDTACSSSLVALHLAVQALRSGECSLALAGGVTVMATPGTFVQFSRQRGLAADGRCKAFAAGADGTGWGEGVGMLVVERLSDAERLGHRVLAVVRGSAVNQDGASNGLTAPNGPSQQRVIRQALANARLSAVDVDAVEAHGTGTALGDPIEAQALLATYGQGRDVGRPLWLGSVKSNIGHTQAAAGVAGVIKMVMAMRHGVLPRTLHVDEPSPHVDWSAGAVELLTGQVAWPEVDRPRRAGVSAFGVSGTNAHVIVEQAPEVAESEAEGVVLPAVPWVVSGVGEVAVRAQVERLRAFADRNPGLDPVDVGWSLATGRAGLSHRAVVVGAGRGELLGALEGVPVVGVPVVGGLGVLFAGQGSQRLGMGRGLYEGYPVFAAVWDEVCAQLDRYLDRPVGEVVWGDDAGLVGETVYAQAGLFALEVALYRLIASWGVRADYLLGHSIGELAAAYVAGVWSLEDAVRVVVARGRLMQALPSGGAMVAVGASEGVVRPLLGEGVVVAAVNGPESVVLSGDEDAVQVVVDVLAGRGVRTRRLRVSHAFHSARMDGMLAEFGEVLRGVEFRAPSVPVVSNVSGVVAGEELCSPEYWVRHVRETVRFADGLETLRELGVGSFLELGPDGTLTALADGDGVSALRRDRPEPTAVMAALGGLYVRGVEVDWDAVFPGARRVDLPTYAFQRERFWLEPAAEQPATSAVDAAFWDAVERGDAEILGVDVEQPLSAALPALASWRRARQEESVIDAWRYRLTWTPVAGLSSQLSGVWLVVVEPDEAEPDVVAALRGAGAEVRVVTIDELDAGPVAGVVSLLSVETTVSLLQALVAEGGDAPLWCVTRGAVSVVDGDVVDPHASAVWGLGRVIGLEHPDRWGGLIDLPTAWGERTSGMLCSVLSGATGEDHTAIRGDEVLGCRLSRATTSAPGPSTAWEASGTALITGGTGALGSHVARWLADTGVEEIVLTSRRGADAPGARELVAELSAMGVSARVVACDVADRDAVAELIETIPDLRVVVHAAGVPSWGALSTLTAQGLQDGMRAKVAGAIHLDELTRDMRLDAFVLFSSVAGVWGSGSQSAYAAANAFLDGLAWRRRGVGLVATSVAWGMWGGGGMAVGGEEFLVERGVSGMAPGSAVAALRRALCDGETALVVADVDWERFGPRFTALRPSPLLSELIPDTVGSGVPLGEFAARFQTMSEGERMRAAVELVRVSAAAVLGHQGPEAIDPVRTFQEIGFDSLTAVELRNRIATATGIRPPATMVFDYPTPVALAEYLSVELLGSPQDSVPPLQVAAPDDGDPIVIVGMSCRFPGDVESPEDLWRLIDSDGDAITAFPTDRGWDLTGLFDTAVGESGTSYARVGGFVHDAGEFDPAFFGISPREATAMDPQQRLLLHAAWEAFERAGIPAASVRGSRTGVFVGASPQGYGAAEASEGYFLTGSSGSVISGRVSYTLGLEGPAVTVDTACSSSLVALHLAVQALRSGECSLALAGGVTVMATPTAFVEFSRQRGLAADGRCKSFAAGADGTGWSEGVGLLLVERLSDAERLGHRVLAVVRGSAVNQDGASNGLTAPNGPSQQRVIRQALANARLSAVDVDAVEAHGTGTALGDPIEAQALLATYGQGRDVGRPLWLGSVKSNIGHTQAAAGVAGVIKMVMALRHGVLPRTLHVDEPSPHVDWSSGAVELLSERAAWPEMGRPRRAGVSSFGVSGTNAHVVLEQAPGAVEESRGEGVALPAVPWVVSGAGEVAVRAQVERLRAFADRNPGLDPVDVGWSLVATRSGLSHRAVVVGADREELLGGLGSVVVGVPVAGGLGVLFAGQGSQRLGMGRGLYEGYPVFAAVWDEVCGELDRYLDRPVGEVVWGDDAGLVGETVYAQAGLFALEVSLYRLIASWGVRGDYLLGHSIGELAAAYVAGVWSLEDAGRVVVARGRLMQALPSGGAMVAVAASEGEVRPLLGEGVVVAAVNGPESVVVSGDEDAVEAVVDVLAGRGVRTRRLRVSHAFHSARMDGMLAEFGEVLRGVEFRAPSVPVVSNVSGAVAGEELCSPEYWVRHVRETVRFADGLETLRELGVGSFLELGPDGTLTALADGDGVPVLRRDRPEPLTVMAALGGLYVRGVQIDWDAVFPGARRVDLPTYAFQRERFWLEPSPEQPTTSAADAAFWDAVERGDLGSFGIDAEQPLSAALPALSSWRRRHQERSLVESWRYRLDWSPIGTASEQPSLRGTWLVVGEGGDDVVAVLRAAGADARVVTMAELGEVAAAGVVSLLPVEATVSLVQALGTAGADAPLWCVTRGAVSVVDGDVVDPGQSGVWGLGRVIRLEHPDRWGGLIDVPVVVDEEAGAWLCRVLGGGTGEDQVAVRGGGAWGARLVRVSGSGSGSGGAVVWRGRGAALVTGGTGALGGHVARWLAGAGVETVVLASRRGMAAPDAEQLVAELEGLGVAVRVVACDVADRGAVAELLEGIGDLRVVVHAAGVLDDGVLESLTSERVREVMRVKAEGARYLDELTRGWDLDAFVLFSSAAGTVGNAGQGSYAAANAVLDGLAWRRRAEGLVATSVAWGAWADSGMGAGHARAMAPRLALAALQRALDDDETALMIADVDWSSFGSRFTAVRPSPLLGELLGGAAHPAPAVGGFVDRLRDLPPAERERTVLELVRGQVAVVLGHATPGAIDTAATFQSAGFDSLTAIELRNRLMAATGVQTPASVVFDYPTPELLAGHLREQLLGAGSAALSTTVATAPVDDDPIAIIGMSCRFPGGVDSPEELWRLLESGTDAISAFPQDRGWDLVGGVDGASVRAGGFLYTAAEFDPAFFGISPREAIAMDPQQRLLLEASWEVFERAGIAADALRDSPTGVFVGTNGQDYAALVGNAPQRADGHLATGSAASVASGRLSYTFGLEGPAITVDTACSSSLVAMHLAAQALRSGECRMALAGGATVMATPTAFAEFSRQGALAADGRCKAFAAGADGTGWGEGVGILLLERLSDAERNGHRVLAVMRGSAVNQDGASNGLTAPNGPSQQRVIRQALANARLSTVDVDAVEAHGTGTTLGDPIEAQALLATYGQDRDPDRPLLLGSVKSNIGHTQAAAGVAGVIKMVMAMRHGVLPRSLHIDEPTPHVDWTAGRIALLTEPSPWPLTGAPRRAAVSSFGVSGTNAHVILEQASAVAEPEETDTARTPEPPAVPWVLSARSEAGLRAHALRLRSFVNADADLRPVDVGWSLASARSVLSHRAVVVGADRDELLRELEAVASGSVTVGEARTHSGVVFVFPGQGSQWVGMALELLEHSPVFAGRMRDCADALAPFVEWSLFDVLGDEVALGRVDVVQPVLWAVMVSLAELWRSFGVVPSAVVGHSQGEIAAACVAGGLSLEDGARVVALRSRALLALSGRGGMVSVPVSADRLRGRVGLSVAAVNGPVSTVVSGAVEVLEGVLAEFPEAKRIPVDYASHSVQVEGIREGLAEALAPVRPRTGEVPFYSTVTGRLMDTIELDGEYWYRNLRETVEFQSTVEALIGQGHTVFVEASPHPVLTVGVQDTADTTDTATDIVVTGSLRRDDGGPARFLTALAELSVRGVATDWRQAFEGTGARHVDLPTYPFQRQRFWIEPTAPDVAREDARVTTADGEFWAAVEREDAASLATALEVDDASLGNLLPALSAWRRRRHEWSALEAVRYQVNWKRLVDDRPAMLSGAWLVVVSQADADHEWVSGVSETLAEYGAEPVVCPVDERHLDRAVLADRLASMTGTSSTTSTASISGVVSLVALDQRPHPDFASVPIGFAMTVLLTQALGDTGVEAPLWSLTQHAVSTGPADTLLASASAQALVWGVGRVIALEQPLRWGGLIDLPTEVNARARERLARVLSGVSGEDQVAIRTVGAFGRRLVHAPALRTDLPSWQPSGTVLVTGGTGALGGHIARWLAHQGAEHLVLTSRRGMAAPGASALVADLEAAGAAVTVAVCDVAERAQLADLVADVGPLTAVVHTAALLDDATVESLTTEQLHRVLRVKVDGATHLHELTRDMELSAFVLFSSLSGTVGTPGQGNYAPGNAFLDALAEYRRTQGLVATSVAWGLWAGDGMGEGEAGEVARRHGVPALSPELAVAALRAAVEQGDAVVTVADIEWERHYAAFTATRPSPLLADLPEVRRLIDAGAASAVEETDRDRSGLSGRLAGLDGAEQRRLLLDLVRRNVAVVLGHTDPEAVSSHRAFQELGFDSVTAVEFRNRLGAATGLRLPATAVFDYPTPLALAEYALSELLGTVGEPLRVESSGSPVDDDPIVIVGMSCRFPGGVSSPEDLWDLLTEGGDAMSAFPGDRGWDLAGLFHSDPGHPGTSYTRTGGFLHDATAFDADFFGISPREALAMDPQQRLLLEASWEAFERAGIDPRSLRGSETGVFAGTNGQDYVSLLGGDQPQEFEGYVGTGNSASVMSGRIAYVLGLEGPALTVDTACSSSLVALHLAVQALRSGECSLALAGGVTVMATPGLFVEFSRQRGLAADGRCKAFAGAADGTGFSEGVGMLVVERLSDAERLGHRVLAVVRGSAVNQDGASNGLTAPNGPSQQRVIRQALASAGLVAVDVDAVEAHGTGTALGDPIEAQALLATYGQGRDVGRPLWLGSVKSNIGHTQAAAGVAGVIKMVMALRHGVLPQSLHIDEPTPHVDWSTGAVELLGEHTGWPEVDRPRRAGVSAFGVSGTNAHVIVEQAPEVVEPEAEGVVLPAVPWVVSGVGEVAVRAQVERLRAFADRNPGLDPVDVGWSLATGRAGLSHRAVVVGADRGELLGALEGVPVVGVPVVGGLGVLFAGQGSQRLGMGRGLYEGYPVFAAVWDEVCAQLDQHLDRPVGEVVWGDDAELIGETVYAQAGLFALEVALYRLIASWGVRGDYLLGHSIGELAAAYVAGVWSLEDAARVVVARGRLMQALPSGGAMVAVAVSEGVVRPLLGEGVVVAAVNGPESVVLSGDEDAVQVVVDVLAGRGVRTRRLRVSHAFHSARMDGMLAEFGEVLGGVEFRAPSVPVVSNVSGAVAGEELCSPEYWVRHVRETVRFADGLETLRELGVGSFLELGPDGTLTALADGDGVPVLRRDRPEPLTAMAALGGLYVRGVQIDWGAVFPGARRVDLPTYAFQRERFWLEPSAEQPATSVVDAAFWDAVERGDAEALGGDAEQSLSAALPALASWRRAQQEESVIDGWRYRLGWTPIPVVLGEPCLTGTWRVVVEPGADGTDVAAALRSAGADAEVVTSAELSAGPVAGVVSLLSVEATVALVQALGTVGIDAPLWCVTRGAVSVVDGDVVEPYASAVWGLGRVIGLEHPDRWGGLIDLPTEADARVGALLAGVLAGRTGEDQVAIRAAGAWGARLSRATPIADTSGGWRGRGAALITGGTGALGGHVARWLAGTGVERIVLTSRRGIETPGAAELVTELEEFGVQVTVVACDVADREAVATLLVTIPDLRVVVHAAGVPSWSAVDSLTPEEFEESARSKVAGAANLDALLADAELDAFVLFSSVAGVWGSGSQSAYAAANAFLDGLAWRRRGVGLVATSVAWGMWGGGGMAVGGEEFLVERGVSGMAPGLAVAALRRALCDGETALVVADVDWERFGPRFTALRPSPLLSELIPDTSEPLASTVGEFAVELRGLSREDRDRAVVELVRTHAAEVLGHQNPSAIDLDRTFQELGFDSLTAVELRDRLGTATQLRFPASVIFDYPTPAALAEHVCGAALGLAEEIQVAHTPSAVADDPIVIIGMSCRFPGGVDSPEALWRLVSAGGDAVSSFPSDRGWDLAGVYDADATRSGRSYVRTGGFLHDAAEFDAGFFGISPREATAMDPQQRLLLEASWEAFERAGIPASTLKGSQTGVFVGASAQGYGGGDGQAPEGSEGYLLTGNAGSVVSGRVAYTFGLEGPAVTVDTACSSSLVALHWAVRALRSGECSLALAGGVTVMATPATFVEFSRQRGLAADGRCKSFAAGADGTGWSEGVGLLLVERLSDAERNGHPVLAVVSGSAVNQDGASNGLTAPNGPSQQRVIRQALANAGLVASDVDAVEAHGTGTTLGDPIEAQALLATYGQGRDAGRPLWLGSVKSNIGHTQAAAGVAGVIKMVMAMRHGVLPRTLHVDEPSPHVDWSAGAVELLTGQVAWPEVDRPRRAGVSAFGVSGTNAHVIVEQAPEVVEPEAEGVVLPAVPWVVSGVGEVAVRAQVERLRAFADRNPGLDPVDVGWSLVATRSGLSHRAVVVVADGEELLGALEGVPVVGGLGVLFAGQGSQRLGMGRGLYEGYPVFAAAWDEVCAQLDQHLDRPVGEVVWGDDAELIGETVYAQAGLFALEVALYRLVASWGVRADYLLGHSIGELAAAYVAGVWSLEDAARVVAARGRLMQALPSGGAMVAVAASEGEVRPLLGEGVVVAAVNGPESVVVSGDEDAVHAIEETFAMGGVRTRRLRVSHAFHSARMDGMLAEFGEVLRGVEFRAPSVPVVSNVSGAVAGEELCSPEYWVRHVRETVRFADGLDTLRELGVGSFLELGPDGTLTALADGDGVPVLRRDRPEPLTAMAALGGLYVRGVEVDWDAVFPGGRRVDLPTYAFQRQRFWLESASDQPATSAVDAAFWDAVERGDARALGIDEEQPLSAVLPALSSWRRARQEQSVIDGWRYRLGWMPIPAVLGEVGLIGTWLVVVEPGVDGTDVAAVLRSAGAGVEVVTSAELSAGPVAGVVSLVSVEATVSLLQVLVAAGVDAPLWCVTRGAVSVVDGDLVDPGQAGIWGLGRVIGLECPDRWGGLIDLPGELDDRAGNALVGILAGGTGEDQVAIRVTGIWGARLVRATPVPIGDAGGEAAAAWRGRGTALVTGGTGALGRQVARWLVGSGLERVVLTSRRGVEAPGAVELVAELGSRVRVVACDVGDREELAALLVTLPDVRTIVHAAGVLDDGVLESLTPERIREVMRAKADGARHLHELTRDIDLDAFVLFSSAAGTVGNAGQGSYAAANAVLDGLAWRRRAEGLVATSVAWGAWAESGMAAEMARSQGMDPRSALAALGLVLAADETTVMVADIDWATFGARFTASRPSPLLSELLGDGSVSTEAADGEPADAFATRLEAMAERERAATVLDLVRTHVAAVLGHTASEAIDPARPFQEIGFDSLTAVELRNRLTAATGVRFPASVIYDYPTPAALAEHVCREALGPGGRTPAPVVPRPVDDEPIAIIGMSCRFPGGVSSPEDLWGLLAEGRDAVSDFPADRGWNLAELYDPDPDHPGSSYVRAGGFLDDAAAFDPGFFGISPREALAMDPQQRLLLEVAWEAFERAHMSPATLKGSRTGVFVGTNGQDYAALASGAPRSAEGYLGTGSAASVASGRLAYTFGLEGPAVTVDTACSSSLVALHLAAQALRSGECSLALAGGATVMATPAAFLEFSRQRALAADGRCKAFAAAADGTGWGEGVGMLLVERLSDAERNGHRVLAVMRGSAVNQDGASNGLTAPNGPSQQRVIRQALANARLSATDIDVVEAHGTGTSLGDPIEAQALLATYGQGRSQNKPLWLGSVKSNIGHTQAAAGVAGVIKMVMAMRHGVLPRTLHVDSPSPHVDWAAARVELLVEAREWPRTGAPRRAGVSSFGVSGTNAHVIVEQGPVVARPDRESAREPSPSVPWVLSGAGGGRAEGPGRAPGVLHRRPSGPGSRRCRVDAGGRPFVSVAPRRSGGCRPRGASTWTGRSLDRWRRPVRPQGGVRLPRPGVAVGRNGVGTVGAFAGVRGADACMRRCAHPVRRVVAVRCAG</sequence>
<dbReference type="NCBIfam" id="NF045894">
    <property type="entry name" value="PKS_plus_SDR"/>
    <property type="match status" value="5"/>
</dbReference>
<dbReference type="SUPFAM" id="SSF55048">
    <property type="entry name" value="Probable ACP-binding domain of malonyl-CoA ACP transacylase"/>
    <property type="match status" value="5"/>
</dbReference>
<dbReference type="InterPro" id="IPR036736">
    <property type="entry name" value="ACP-like_sf"/>
</dbReference>
<dbReference type="GO" id="GO:0006633">
    <property type="term" value="P:fatty acid biosynthetic process"/>
    <property type="evidence" value="ECO:0007669"/>
    <property type="project" value="InterPro"/>
</dbReference>
<dbReference type="InterPro" id="IPR006162">
    <property type="entry name" value="Ppantetheine_attach_site"/>
</dbReference>
<dbReference type="InterPro" id="IPR001227">
    <property type="entry name" value="Ac_transferase_dom_sf"/>
</dbReference>
<dbReference type="Pfam" id="PF18369">
    <property type="entry name" value="PKS_DE"/>
    <property type="match status" value="5"/>
</dbReference>
<feature type="domain" description="Carrier" evidence="9">
    <location>
        <begin position="5848"/>
        <end position="5923"/>
    </location>
</feature>
<evidence type="ECO:0000256" key="7">
    <source>
        <dbReference type="ARBA" id="ARBA00023315"/>
    </source>
</evidence>
<dbReference type="FunFam" id="3.40.366.10:FF:000002">
    <property type="entry name" value="Probable polyketide synthase 2"/>
    <property type="match status" value="1"/>
</dbReference>
<dbReference type="InterPro" id="IPR020806">
    <property type="entry name" value="PKS_PP-bd"/>
</dbReference>
<dbReference type="GO" id="GO:0031177">
    <property type="term" value="F:phosphopantetheine binding"/>
    <property type="evidence" value="ECO:0007669"/>
    <property type="project" value="InterPro"/>
</dbReference>